<gene>
    <name evidence="2" type="ORF">KSB_37020</name>
</gene>
<evidence type="ECO:0000313" key="3">
    <source>
        <dbReference type="Proteomes" id="UP000654345"/>
    </source>
</evidence>
<accession>A0ABQ3US78</accession>
<feature type="domain" description="CHAT" evidence="1">
    <location>
        <begin position="709"/>
        <end position="979"/>
    </location>
</feature>
<evidence type="ECO:0000259" key="1">
    <source>
        <dbReference type="Pfam" id="PF12770"/>
    </source>
</evidence>
<dbReference type="Pfam" id="PF12770">
    <property type="entry name" value="CHAT"/>
    <property type="match status" value="1"/>
</dbReference>
<dbReference type="RefSeq" id="WP_201371843.1">
    <property type="nucleotide sequence ID" value="NZ_BNJG01000001.1"/>
</dbReference>
<organism evidence="2 3">
    <name type="scientific">Ktedonobacter robiniae</name>
    <dbReference type="NCBI Taxonomy" id="2778365"/>
    <lineage>
        <taxon>Bacteria</taxon>
        <taxon>Bacillati</taxon>
        <taxon>Chloroflexota</taxon>
        <taxon>Ktedonobacteria</taxon>
        <taxon>Ktedonobacterales</taxon>
        <taxon>Ktedonobacteraceae</taxon>
        <taxon>Ktedonobacter</taxon>
    </lineage>
</organism>
<name>A0ABQ3US78_9CHLR</name>
<dbReference type="PANTHER" id="PTHR10098">
    <property type="entry name" value="RAPSYN-RELATED"/>
    <property type="match status" value="1"/>
</dbReference>
<keyword evidence="3" id="KW-1185">Reference proteome</keyword>
<dbReference type="SMART" id="SM00028">
    <property type="entry name" value="TPR"/>
    <property type="match status" value="7"/>
</dbReference>
<dbReference type="InterPro" id="IPR019734">
    <property type="entry name" value="TPR_rpt"/>
</dbReference>
<dbReference type="Proteomes" id="UP000654345">
    <property type="component" value="Unassembled WGS sequence"/>
</dbReference>
<reference evidence="2 3" key="1">
    <citation type="journal article" date="2021" name="Int. J. Syst. Evol. Microbiol.">
        <title>Reticulibacter mediterranei gen. nov., sp. nov., within the new family Reticulibacteraceae fam. nov., and Ktedonospora formicarum gen. nov., sp. nov., Ktedonobacter robiniae sp. nov., Dictyobacter formicarum sp. nov. and Dictyobacter arantiisoli sp. nov., belonging to the class Ktedonobacteria.</title>
        <authorList>
            <person name="Yabe S."/>
            <person name="Zheng Y."/>
            <person name="Wang C.M."/>
            <person name="Sakai Y."/>
            <person name="Abe K."/>
            <person name="Yokota A."/>
            <person name="Donadio S."/>
            <person name="Cavaletti L."/>
            <person name="Monciardini P."/>
        </authorList>
    </citation>
    <scope>NUCLEOTIDE SEQUENCE [LARGE SCALE GENOMIC DNA]</scope>
    <source>
        <strain evidence="2 3">SOSP1-30</strain>
    </source>
</reference>
<dbReference type="Pfam" id="PF13424">
    <property type="entry name" value="TPR_12"/>
    <property type="match status" value="1"/>
</dbReference>
<sequence length="1001" mass="113672">MTAQELAATLLKASEEQGPKLLHLYVPHLTAAELNTLVHRLKREADRYWNSNVELSFRLSGYLLLIGDLTKDSYYHALGLWARGDALRRMERDQEALPFLDAAGEDFLALGDEVSWARTRIGRINACLHLNRMTEALRDVAAARDIFVRHGKLVRAGQIDVNAAIINFELGQYDAALRAFDRAIETYQMCNEDVELYIARARGNKALALAAQGRFREAVEMHKQARETFERYGPSEEISLAREDLNIAEIYASQGHYSQALLLYNQCRETFERHQMLESRAEATHQMCVCLLRLNRSREAYELAAEVVAFFRATSAQRDNLARALMRQASAAILMRRHHEADELLREASDLLAEGGFVRLSAMARLRRADLYYANGELEKSLREVEYVADVFADQEDLPNLAWSMLLQAYIAEAERQLDTAERLSHYALDIAMAQEMLELQYLCYDLLGHLAELHGAIDQAMQYYDRAIQGIDEVQSRLVLEERVSFLEGKGELYRRAMLLALQGRDVPRALTYVEKAKSRALGDYLRNNIDIKFTARDRLSGRQLEDLERLREEQAWYSSIVYGTEGDVNLSDTAIRRIQSIDPAQARKEMLQRERRIEHLLEQVQLRSMSDVIAQPQKQWTNSLVTQLGPKILSQTLILEYYLAGQDLYIFCLTREGIVVRCLLGAVTRLERLLALLRTNFDLVARTVGTPEQASVCEELQENCLGLLQRLYDILLRPVEGALHACRHLVVVPYGMLHYLPFHALLDDERFVVERVEVSYLPSVSLWDVCRQRGLNTQVRSEALTRAMVLGFSENGWLPQAVHEAEVVAQLLGTRPAVHEQATTTLLQQRGAKSPLVHIAAHGLFRLDAPNFSSIRLADRQLSTIEAFNLDLSSCSLVVLSACETGRAVIGGVDEVIGLGRGFLYAGAASLLPTFWKVEDASSAELMELFYRVLLRGERKVSALAQAQRDFITQMRASERPYRAHPYFWAAFHLIGDAGPLVSPRMVEWDRRESSLSER</sequence>
<dbReference type="InterPro" id="IPR024983">
    <property type="entry name" value="CHAT_dom"/>
</dbReference>
<comment type="caution">
    <text evidence="2">The sequence shown here is derived from an EMBL/GenBank/DDBJ whole genome shotgun (WGS) entry which is preliminary data.</text>
</comment>
<proteinExistence type="predicted"/>
<dbReference type="PANTHER" id="PTHR10098:SF108">
    <property type="entry name" value="TETRATRICOPEPTIDE REPEAT PROTEIN 28"/>
    <property type="match status" value="1"/>
</dbReference>
<dbReference type="SUPFAM" id="SSF48452">
    <property type="entry name" value="TPR-like"/>
    <property type="match status" value="3"/>
</dbReference>
<protein>
    <recommendedName>
        <fullName evidence="1">CHAT domain-containing protein</fullName>
    </recommendedName>
</protein>
<dbReference type="Gene3D" id="1.25.40.10">
    <property type="entry name" value="Tetratricopeptide repeat domain"/>
    <property type="match status" value="2"/>
</dbReference>
<evidence type="ECO:0000313" key="2">
    <source>
        <dbReference type="EMBL" id="GHO55227.1"/>
    </source>
</evidence>
<dbReference type="InterPro" id="IPR011990">
    <property type="entry name" value="TPR-like_helical_dom_sf"/>
</dbReference>
<dbReference type="EMBL" id="BNJG01000001">
    <property type="protein sequence ID" value="GHO55227.1"/>
    <property type="molecule type" value="Genomic_DNA"/>
</dbReference>